<evidence type="ECO:0000313" key="5">
    <source>
        <dbReference type="Proteomes" id="UP000313390"/>
    </source>
</evidence>
<sequence length="327" mass="36071">MGKKQPEAPDPKETASAQAAANRSTAITQQELNMVNQNNPWGSISYDQTGTRKHFDEMSGKWVETPTFTQTTTLSPEQQSIFNQTQAAQGNLAGIAVDQSSKIRDLLNKPFEFNNQDAANWAYDLGAQRLDPRFAQDEEKLRTTLKNKGIQEGSDAWNSEMSRMTQSKNDAYNQLMLNGRQSAFSEALAQRNQPLNEIIGLMSGSQIQNPAQMSGATPQSSVGGVDYTGLVNQKYQADMANYQSKMGGLFGLGSAAMGMFSFSDKRLKTDIERVGKTDEGTPIYTYRYKDGGPTQMGVMAQDVEKKQPEAVAKHPSGFRMVDYGKVR</sequence>
<dbReference type="Proteomes" id="UP000553980">
    <property type="component" value="Unassembled WGS sequence"/>
</dbReference>
<evidence type="ECO:0000259" key="2">
    <source>
        <dbReference type="Pfam" id="PF13884"/>
    </source>
</evidence>
<dbReference type="OrthoDB" id="7226450at2"/>
<feature type="compositionally biased region" description="Basic and acidic residues" evidence="1">
    <location>
        <begin position="1"/>
        <end position="13"/>
    </location>
</feature>
<keyword evidence="6" id="KW-1185">Reference proteome</keyword>
<evidence type="ECO:0000313" key="6">
    <source>
        <dbReference type="Proteomes" id="UP000553980"/>
    </source>
</evidence>
<evidence type="ECO:0000256" key="1">
    <source>
        <dbReference type="SAM" id="MobiDB-lite"/>
    </source>
</evidence>
<comment type="caution">
    <text evidence="4">The sequence shown here is derived from an EMBL/GenBank/DDBJ whole genome shotgun (WGS) entry which is preliminary data.</text>
</comment>
<reference evidence="3 6" key="3">
    <citation type="submission" date="2020-08" db="EMBL/GenBank/DDBJ databases">
        <title>Genomic Encyclopedia of Type Strains, Phase IV (KMG-IV): sequencing the most valuable type-strain genomes for metagenomic binning, comparative biology and taxonomic classification.</title>
        <authorList>
            <person name="Goeker M."/>
        </authorList>
    </citation>
    <scope>NUCLEOTIDE SEQUENCE [LARGE SCALE GENOMIC DNA]</scope>
    <source>
        <strain evidence="3 6">DSM 23868</strain>
    </source>
</reference>
<dbReference type="Pfam" id="PF13884">
    <property type="entry name" value="Peptidase_S74"/>
    <property type="match status" value="1"/>
</dbReference>
<gene>
    <name evidence="4" type="ORF">FIB18_00040</name>
    <name evidence="3" type="ORF">GGQ79_000864</name>
</gene>
<dbReference type="Proteomes" id="UP000313390">
    <property type="component" value="Unassembled WGS sequence"/>
</dbReference>
<dbReference type="EMBL" id="JACIEX010000001">
    <property type="protein sequence ID" value="MBB4092391.1"/>
    <property type="molecule type" value="Genomic_DNA"/>
</dbReference>
<feature type="domain" description="Peptidase S74" evidence="2">
    <location>
        <begin position="263"/>
        <end position="311"/>
    </location>
</feature>
<proteinExistence type="predicted"/>
<dbReference type="RefSeq" id="WP_140018832.1">
    <property type="nucleotide sequence ID" value="NZ_JACIEX010000001.1"/>
</dbReference>
<reference evidence="4 5" key="1">
    <citation type="journal article" date="2011" name="Int. J. Syst. Evol. Microbiol.">
        <title>Ochrobactrum pecoris sp. nov., isolated from farm animals.</title>
        <authorList>
            <person name="Kampfer P."/>
            <person name="Huber B."/>
            <person name="Busse H.J."/>
            <person name="Scholz H.C."/>
            <person name="Tomaso H."/>
            <person name="Hotzel H."/>
            <person name="Melzer F."/>
        </authorList>
    </citation>
    <scope>NUCLEOTIDE SEQUENCE [LARGE SCALE GENOMIC DNA]</scope>
    <source>
        <strain evidence="4 5">08RB2639</strain>
    </source>
</reference>
<reference evidence="4" key="2">
    <citation type="submission" date="2019-06" db="EMBL/GenBank/DDBJ databases">
        <authorList>
            <person name="Hu M."/>
        </authorList>
    </citation>
    <scope>NUCLEOTIDE SEQUENCE</scope>
    <source>
        <strain evidence="4">08RB2639</strain>
    </source>
</reference>
<dbReference type="InterPro" id="IPR030392">
    <property type="entry name" value="S74_ICA"/>
</dbReference>
<protein>
    <submittedName>
        <fullName evidence="4">Tail fiber domain-containing protein</fullName>
    </submittedName>
</protein>
<feature type="compositionally biased region" description="Low complexity" evidence="1">
    <location>
        <begin position="14"/>
        <end position="24"/>
    </location>
</feature>
<accession>A0A5C5CUK8</accession>
<feature type="region of interest" description="Disordered" evidence="1">
    <location>
        <begin position="1"/>
        <end position="24"/>
    </location>
</feature>
<evidence type="ECO:0000313" key="3">
    <source>
        <dbReference type="EMBL" id="MBB4092391.1"/>
    </source>
</evidence>
<organism evidence="4 5">
    <name type="scientific">Brucella pecoris</name>
    <dbReference type="NCBI Taxonomy" id="867683"/>
    <lineage>
        <taxon>Bacteria</taxon>
        <taxon>Pseudomonadati</taxon>
        <taxon>Pseudomonadota</taxon>
        <taxon>Alphaproteobacteria</taxon>
        <taxon>Hyphomicrobiales</taxon>
        <taxon>Brucellaceae</taxon>
        <taxon>Brucella/Ochrobactrum group</taxon>
        <taxon>Brucella</taxon>
    </lineage>
</organism>
<name>A0A5C5CUK8_9HYPH</name>
<dbReference type="EMBL" id="VEWK01000001">
    <property type="protein sequence ID" value="TNV15192.1"/>
    <property type="molecule type" value="Genomic_DNA"/>
</dbReference>
<evidence type="ECO:0000313" key="4">
    <source>
        <dbReference type="EMBL" id="TNV15192.1"/>
    </source>
</evidence>
<dbReference type="AlphaFoldDB" id="A0A5C5CUK8"/>